<accession>A0ABV2KH80</accession>
<sequence>MSDERVIIVEGGSDKKRLARILVEPVEIICTNGTVSPYRLEELLAPYEEHELFVFVDADEDGEKTRVLFKREFPAAIHLYTEKVYREVETTPYKVLATILQGADFKIRPEFLI</sequence>
<organism evidence="2 3">
    <name type="scientific">Sporosarcina psychrophila</name>
    <name type="common">Bacillus psychrophilus</name>
    <dbReference type="NCBI Taxonomy" id="1476"/>
    <lineage>
        <taxon>Bacteria</taxon>
        <taxon>Bacillati</taxon>
        <taxon>Bacillota</taxon>
        <taxon>Bacilli</taxon>
        <taxon>Bacillales</taxon>
        <taxon>Caryophanaceae</taxon>
        <taxon>Sporosarcina</taxon>
    </lineage>
</organism>
<dbReference type="Gene3D" id="3.40.1360.10">
    <property type="match status" value="1"/>
</dbReference>
<gene>
    <name evidence="2" type="ORF">ABIC55_004528</name>
</gene>
<dbReference type="Proteomes" id="UP001549104">
    <property type="component" value="Unassembled WGS sequence"/>
</dbReference>
<reference evidence="2 3" key="1">
    <citation type="submission" date="2024-06" db="EMBL/GenBank/DDBJ databases">
        <title>Sorghum-associated microbial communities from plants grown in Nebraska, USA.</title>
        <authorList>
            <person name="Schachtman D."/>
        </authorList>
    </citation>
    <scope>NUCLEOTIDE SEQUENCE [LARGE SCALE GENOMIC DNA]</scope>
    <source>
        <strain evidence="2 3">1288</strain>
    </source>
</reference>
<dbReference type="SMART" id="SM00493">
    <property type="entry name" value="TOPRIM"/>
    <property type="match status" value="1"/>
</dbReference>
<dbReference type="PROSITE" id="PS50880">
    <property type="entry name" value="TOPRIM"/>
    <property type="match status" value="1"/>
</dbReference>
<dbReference type="EMBL" id="JBEPME010000010">
    <property type="protein sequence ID" value="MET3659388.1"/>
    <property type="molecule type" value="Genomic_DNA"/>
</dbReference>
<dbReference type="RefSeq" id="WP_067206312.1">
    <property type="nucleotide sequence ID" value="NZ_CP014616.1"/>
</dbReference>
<dbReference type="PANTHER" id="PTHR39156:SF2">
    <property type="entry name" value="DNA PRIMASE (BACTERIAL TYPE) AND SMALL PRIMASE-LIKE PROTEINS"/>
    <property type="match status" value="1"/>
</dbReference>
<dbReference type="PANTHER" id="PTHR39156">
    <property type="entry name" value="RIBONUCLEASE M5"/>
    <property type="match status" value="1"/>
</dbReference>
<dbReference type="InterPro" id="IPR006171">
    <property type="entry name" value="TOPRIM_dom"/>
</dbReference>
<dbReference type="Pfam" id="PF01751">
    <property type="entry name" value="Toprim"/>
    <property type="match status" value="1"/>
</dbReference>
<comment type="caution">
    <text evidence="2">The sequence shown here is derived from an EMBL/GenBank/DDBJ whole genome shotgun (WGS) entry which is preliminary data.</text>
</comment>
<feature type="domain" description="Toprim" evidence="1">
    <location>
        <begin position="4"/>
        <end position="92"/>
    </location>
</feature>
<evidence type="ECO:0000313" key="3">
    <source>
        <dbReference type="Proteomes" id="UP001549104"/>
    </source>
</evidence>
<proteinExistence type="predicted"/>
<evidence type="ECO:0000259" key="1">
    <source>
        <dbReference type="PROSITE" id="PS50880"/>
    </source>
</evidence>
<protein>
    <submittedName>
        <fullName evidence="2">Toprim domain protein</fullName>
    </submittedName>
</protein>
<name>A0ABV2KH80_SPOPS</name>
<dbReference type="SUPFAM" id="SSF110455">
    <property type="entry name" value="Toprim domain"/>
    <property type="match status" value="1"/>
</dbReference>
<keyword evidence="3" id="KW-1185">Reference proteome</keyword>
<evidence type="ECO:0000313" key="2">
    <source>
        <dbReference type="EMBL" id="MET3659388.1"/>
    </source>
</evidence>